<feature type="region of interest" description="Disordered" evidence="1">
    <location>
        <begin position="28"/>
        <end position="79"/>
    </location>
</feature>
<reference evidence="2 3" key="1">
    <citation type="journal article" date="2018" name="Sci. Rep.">
        <title>Genome sequence of the cauliflower mushroom Sparassis crispa (Hanabiratake) and its association with beneficial usage.</title>
        <authorList>
            <person name="Kiyama R."/>
            <person name="Furutani Y."/>
            <person name="Kawaguchi K."/>
            <person name="Nakanishi T."/>
        </authorList>
    </citation>
    <scope>NUCLEOTIDE SEQUENCE [LARGE SCALE GENOMIC DNA]</scope>
</reference>
<feature type="compositionally biased region" description="Polar residues" evidence="1">
    <location>
        <begin position="176"/>
        <end position="188"/>
    </location>
</feature>
<dbReference type="EMBL" id="BFAD01000008">
    <property type="protein sequence ID" value="GBE86036.1"/>
    <property type="molecule type" value="Genomic_DNA"/>
</dbReference>
<dbReference type="Proteomes" id="UP000287166">
    <property type="component" value="Unassembled WGS sequence"/>
</dbReference>
<feature type="region of interest" description="Disordered" evidence="1">
    <location>
        <begin position="106"/>
        <end position="128"/>
    </location>
</feature>
<protein>
    <submittedName>
        <fullName evidence="2">Uncharacterized protein</fullName>
    </submittedName>
</protein>
<dbReference type="RefSeq" id="XP_027616949.1">
    <property type="nucleotide sequence ID" value="XM_027761148.1"/>
</dbReference>
<feature type="region of interest" description="Disordered" evidence="1">
    <location>
        <begin position="153"/>
        <end position="208"/>
    </location>
</feature>
<evidence type="ECO:0000313" key="2">
    <source>
        <dbReference type="EMBL" id="GBE86036.1"/>
    </source>
</evidence>
<dbReference type="AlphaFoldDB" id="A0A401GV10"/>
<evidence type="ECO:0000313" key="3">
    <source>
        <dbReference type="Proteomes" id="UP000287166"/>
    </source>
</evidence>
<dbReference type="GeneID" id="38782953"/>
<comment type="caution">
    <text evidence="2">The sequence shown here is derived from an EMBL/GenBank/DDBJ whole genome shotgun (WGS) entry which is preliminary data.</text>
</comment>
<evidence type="ECO:0000256" key="1">
    <source>
        <dbReference type="SAM" id="MobiDB-lite"/>
    </source>
</evidence>
<name>A0A401GV10_9APHY</name>
<proteinExistence type="predicted"/>
<keyword evidence="3" id="KW-1185">Reference proteome</keyword>
<sequence>MSLASARLSAPRPCSARDRVLSRRALALSRSLGQGGRKMRLEGHGGPGTPTQIDAQRHGPEQVSPVSPRRLPLARAQTPDAAMRTLAPRRVDSLHPPRACSRRAISRRSVEARPGTAAVEAAGRERNAAGRRTLPQREPLLTRRRPAAKIVITPKKKKEKKEKTSKVESRRHGPGSLSQTRACGTPTRTMRKSPYASRRREAHARARETPPLRFTVIVNPCETSLVSSRHDAPYARTYEAGPGGRAAEVGLGMLLPPSPPPSLPCRQESRLLMDARGDYLRAGQRSRVALRSAPIGSARIGLPQRQQYCQLAHGSPTLQCEFLHASVRGPNSRPNMYSGENHNYTKYYFQDLYTPTPTNRTDRKRNRDK</sequence>
<feature type="compositionally biased region" description="Basic and acidic residues" evidence="1">
    <location>
        <begin position="161"/>
        <end position="171"/>
    </location>
</feature>
<accession>A0A401GV10</accession>
<dbReference type="InParanoid" id="A0A401GV10"/>
<gene>
    <name evidence="2" type="ORF">SCP_0805600</name>
</gene>
<organism evidence="2 3">
    <name type="scientific">Sparassis crispa</name>
    <dbReference type="NCBI Taxonomy" id="139825"/>
    <lineage>
        <taxon>Eukaryota</taxon>
        <taxon>Fungi</taxon>
        <taxon>Dikarya</taxon>
        <taxon>Basidiomycota</taxon>
        <taxon>Agaricomycotina</taxon>
        <taxon>Agaricomycetes</taxon>
        <taxon>Polyporales</taxon>
        <taxon>Sparassidaceae</taxon>
        <taxon>Sparassis</taxon>
    </lineage>
</organism>